<keyword evidence="5 8" id="KW-0012">Acyltransferase</keyword>
<sequence>MLPQGYTIRKLELGDYEPYVETLRVLTTVGDIPLDKFKDVFAHWEKLSDTYMPRVITNENGIVVATGMLLVERKIIHECGSVGHIEDISVAKSEQGKGLGISMIKELSGVAKEVGCYKVILDCSPHNVGFYEKCGYKNDGSEMCLRL</sequence>
<protein>
    <recommendedName>
        <fullName evidence="7 8">Glucosamine 6-phosphate N-acetyltransferase</fullName>
        <ecNumber evidence="3 8">2.3.1.4</ecNumber>
    </recommendedName>
</protein>
<dbReference type="GO" id="GO:0006048">
    <property type="term" value="P:UDP-N-acetylglucosamine biosynthetic process"/>
    <property type="evidence" value="ECO:0007669"/>
    <property type="project" value="UniProtKB-UniRule"/>
</dbReference>
<dbReference type="InterPro" id="IPR039143">
    <property type="entry name" value="GNPNAT1-like"/>
</dbReference>
<evidence type="ECO:0000256" key="2">
    <source>
        <dbReference type="ARBA" id="ARBA00006048"/>
    </source>
</evidence>
<dbReference type="InterPro" id="IPR016181">
    <property type="entry name" value="Acyl_CoA_acyltransferase"/>
</dbReference>
<comment type="catalytic activity">
    <reaction evidence="6 8">
        <text>D-glucosamine 6-phosphate + acetyl-CoA = N-acetyl-D-glucosamine 6-phosphate + CoA + H(+)</text>
        <dbReference type="Rhea" id="RHEA:10292"/>
        <dbReference type="ChEBI" id="CHEBI:15378"/>
        <dbReference type="ChEBI" id="CHEBI:57287"/>
        <dbReference type="ChEBI" id="CHEBI:57288"/>
        <dbReference type="ChEBI" id="CHEBI:57513"/>
        <dbReference type="ChEBI" id="CHEBI:58725"/>
        <dbReference type="EC" id="2.3.1.4"/>
    </reaction>
</comment>
<dbReference type="EC" id="2.3.1.4" evidence="3 8"/>
<evidence type="ECO:0000256" key="7">
    <source>
        <dbReference type="ARBA" id="ARBA00069869"/>
    </source>
</evidence>
<evidence type="ECO:0000256" key="5">
    <source>
        <dbReference type="ARBA" id="ARBA00023315"/>
    </source>
</evidence>
<dbReference type="PANTHER" id="PTHR13355:SF11">
    <property type="entry name" value="GLUCOSAMINE 6-PHOSPHATE N-ACETYLTRANSFERASE"/>
    <property type="match status" value="1"/>
</dbReference>
<evidence type="ECO:0000313" key="11">
    <source>
        <dbReference type="Proteomes" id="UP000837801"/>
    </source>
</evidence>
<proteinExistence type="inferred from homology"/>
<dbReference type="GO" id="GO:0004343">
    <property type="term" value="F:glucosamine 6-phosphate N-acetyltransferase activity"/>
    <property type="evidence" value="ECO:0007669"/>
    <property type="project" value="UniProtKB-UniRule"/>
</dbReference>
<dbReference type="OrthoDB" id="10039976at2759"/>
<evidence type="ECO:0000313" key="10">
    <source>
        <dbReference type="EMBL" id="CAH2350666.1"/>
    </source>
</evidence>
<dbReference type="FunFam" id="3.40.630.30:FF:000136">
    <property type="entry name" value="Glucosamine 6-phosphate N-acetyltransferase"/>
    <property type="match status" value="1"/>
</dbReference>
<reference evidence="10" key="1">
    <citation type="submission" date="2022-03" db="EMBL/GenBank/DDBJ databases">
        <authorList>
            <person name="Legras J.-L."/>
            <person name="Devillers H."/>
            <person name="Grondin C."/>
        </authorList>
    </citation>
    <scope>NUCLEOTIDE SEQUENCE</scope>
    <source>
        <strain evidence="10">CLIB 1423</strain>
    </source>
</reference>
<feature type="domain" description="N-acetyltransferase" evidence="9">
    <location>
        <begin position="6"/>
        <end position="147"/>
    </location>
</feature>
<dbReference type="EMBL" id="CAKXYY010000002">
    <property type="protein sequence ID" value="CAH2350666.1"/>
    <property type="molecule type" value="Genomic_DNA"/>
</dbReference>
<dbReference type="SUPFAM" id="SSF55729">
    <property type="entry name" value="Acyl-CoA N-acyltransferases (Nat)"/>
    <property type="match status" value="1"/>
</dbReference>
<dbReference type="PROSITE" id="PS51186">
    <property type="entry name" value="GNAT"/>
    <property type="match status" value="1"/>
</dbReference>
<evidence type="ECO:0000256" key="8">
    <source>
        <dbReference type="RuleBase" id="RU365086"/>
    </source>
</evidence>
<evidence type="ECO:0000256" key="4">
    <source>
        <dbReference type="ARBA" id="ARBA00022679"/>
    </source>
</evidence>
<organism evidence="10 11">
    <name type="scientific">[Candida] railenensis</name>
    <dbReference type="NCBI Taxonomy" id="45579"/>
    <lineage>
        <taxon>Eukaryota</taxon>
        <taxon>Fungi</taxon>
        <taxon>Dikarya</taxon>
        <taxon>Ascomycota</taxon>
        <taxon>Saccharomycotina</taxon>
        <taxon>Pichiomycetes</taxon>
        <taxon>Debaryomycetaceae</taxon>
        <taxon>Kurtzmaniella</taxon>
    </lineage>
</organism>
<dbReference type="CDD" id="cd04301">
    <property type="entry name" value="NAT_SF"/>
    <property type="match status" value="1"/>
</dbReference>
<evidence type="ECO:0000256" key="1">
    <source>
        <dbReference type="ARBA" id="ARBA00004832"/>
    </source>
</evidence>
<dbReference type="Gene3D" id="3.40.630.30">
    <property type="match status" value="1"/>
</dbReference>
<evidence type="ECO:0000256" key="3">
    <source>
        <dbReference type="ARBA" id="ARBA00012703"/>
    </source>
</evidence>
<comment type="caution">
    <text evidence="10">The sequence shown here is derived from an EMBL/GenBank/DDBJ whole genome shotgun (WGS) entry which is preliminary data.</text>
</comment>
<keyword evidence="4 8" id="KW-0808">Transferase</keyword>
<evidence type="ECO:0000259" key="9">
    <source>
        <dbReference type="PROSITE" id="PS51186"/>
    </source>
</evidence>
<dbReference type="Pfam" id="PF00583">
    <property type="entry name" value="Acetyltransf_1"/>
    <property type="match status" value="1"/>
</dbReference>
<dbReference type="Proteomes" id="UP000837801">
    <property type="component" value="Unassembled WGS sequence"/>
</dbReference>
<comment type="pathway">
    <text evidence="1 8">Nucleotide-sugar biosynthesis; UDP-N-acetyl-alpha-D-glucosamine biosynthesis; N-acetyl-alpha-D-glucosamine 1-phosphate from alpha-D-glucosamine 6-phosphate (route I): step 1/2.</text>
</comment>
<name>A0A9P0QLB9_9ASCO</name>
<accession>A0A9P0QLB9</accession>
<dbReference type="AlphaFoldDB" id="A0A9P0QLB9"/>
<comment type="similarity">
    <text evidence="2 8">Belongs to the acetyltransferase family. GNA1 subfamily.</text>
</comment>
<dbReference type="PANTHER" id="PTHR13355">
    <property type="entry name" value="GLUCOSAMINE 6-PHOSPHATE N-ACETYLTRANSFERASE"/>
    <property type="match status" value="1"/>
</dbReference>
<evidence type="ECO:0000256" key="6">
    <source>
        <dbReference type="ARBA" id="ARBA00048964"/>
    </source>
</evidence>
<keyword evidence="11" id="KW-1185">Reference proteome</keyword>
<dbReference type="InterPro" id="IPR000182">
    <property type="entry name" value="GNAT_dom"/>
</dbReference>
<gene>
    <name evidence="10" type="ORF">CLIB1423_02S02366</name>
</gene>